<comment type="caution">
    <text evidence="2">The sequence shown here is derived from an EMBL/GenBank/DDBJ whole genome shotgun (WGS) entry which is preliminary data.</text>
</comment>
<dbReference type="PANTHER" id="PTHR43162:SF1">
    <property type="entry name" value="PRESTALK A DIFFERENTIATION PROTEIN A"/>
    <property type="match status" value="1"/>
</dbReference>
<dbReference type="Pfam" id="PF05368">
    <property type="entry name" value="NmrA"/>
    <property type="match status" value="1"/>
</dbReference>
<proteinExistence type="predicted"/>
<dbReference type="InterPro" id="IPR008030">
    <property type="entry name" value="NmrA-like"/>
</dbReference>
<name>A0ABQ5UCL8_9HYPH</name>
<sequence length="289" mass="30532">MSAPILVTGATGRLGQLVTARLLEHDQRVRVFTRRPETARALFGNRVEIAAGDFADRDSLHAALAGTRKLFLLSPISERLAEEQIAAAGAAVIEGASRIVKISGSDWTIDPSGVSISGDAHAAVEWHLRGLNVEHACLRPNAWMQVSLLNSIRQAANGQPLEARYGAAQVSYIDARDIADVAVQQLLAREVAEKPIILTGSESLSIRHVAGLLARVLHRPVGVAEPSGRLAPLLGGSFEHRAVAQFATLIASGRAAAVTRAVPTLLGRAPRSVASFITEYFAADAALAG</sequence>
<accession>A0ABQ5UCL8</accession>
<dbReference type="Gene3D" id="3.40.50.720">
    <property type="entry name" value="NAD(P)-binding Rossmann-like Domain"/>
    <property type="match status" value="1"/>
</dbReference>
<protein>
    <recommendedName>
        <fullName evidence="1">NmrA-like domain-containing protein</fullName>
    </recommendedName>
</protein>
<dbReference type="InterPro" id="IPR051604">
    <property type="entry name" value="Ergot_Alk_Oxidoreductase"/>
</dbReference>
<dbReference type="RefSeq" id="WP_284389282.1">
    <property type="nucleotide sequence ID" value="NZ_BSNG01000001.1"/>
</dbReference>
<evidence type="ECO:0000313" key="3">
    <source>
        <dbReference type="Proteomes" id="UP001161406"/>
    </source>
</evidence>
<dbReference type="Proteomes" id="UP001161406">
    <property type="component" value="Unassembled WGS sequence"/>
</dbReference>
<feature type="domain" description="NmrA-like" evidence="1">
    <location>
        <begin position="4"/>
        <end position="221"/>
    </location>
</feature>
<evidence type="ECO:0000259" key="1">
    <source>
        <dbReference type="Pfam" id="PF05368"/>
    </source>
</evidence>
<reference evidence="2" key="2">
    <citation type="submission" date="2023-01" db="EMBL/GenBank/DDBJ databases">
        <title>Draft genome sequence of Devosia yakushimensis strain NBRC 103855.</title>
        <authorList>
            <person name="Sun Q."/>
            <person name="Mori K."/>
        </authorList>
    </citation>
    <scope>NUCLEOTIDE SEQUENCE</scope>
    <source>
        <strain evidence="2">NBRC 103855</strain>
    </source>
</reference>
<gene>
    <name evidence="2" type="ORF">GCM10007913_14020</name>
</gene>
<dbReference type="SUPFAM" id="SSF51735">
    <property type="entry name" value="NAD(P)-binding Rossmann-fold domains"/>
    <property type="match status" value="1"/>
</dbReference>
<organism evidence="2 3">
    <name type="scientific">Devosia yakushimensis</name>
    <dbReference type="NCBI Taxonomy" id="470028"/>
    <lineage>
        <taxon>Bacteria</taxon>
        <taxon>Pseudomonadati</taxon>
        <taxon>Pseudomonadota</taxon>
        <taxon>Alphaproteobacteria</taxon>
        <taxon>Hyphomicrobiales</taxon>
        <taxon>Devosiaceae</taxon>
        <taxon>Devosia</taxon>
    </lineage>
</organism>
<dbReference type="PANTHER" id="PTHR43162">
    <property type="match status" value="1"/>
</dbReference>
<keyword evidence="3" id="KW-1185">Reference proteome</keyword>
<dbReference type="EMBL" id="BSNG01000001">
    <property type="protein sequence ID" value="GLQ09470.1"/>
    <property type="molecule type" value="Genomic_DNA"/>
</dbReference>
<dbReference type="InterPro" id="IPR036291">
    <property type="entry name" value="NAD(P)-bd_dom_sf"/>
</dbReference>
<reference evidence="2" key="1">
    <citation type="journal article" date="2014" name="Int. J. Syst. Evol. Microbiol.">
        <title>Complete genome of a new Firmicutes species belonging to the dominant human colonic microbiota ('Ruminococcus bicirculans') reveals two chromosomes and a selective capacity to utilize plant glucans.</title>
        <authorList>
            <consortium name="NISC Comparative Sequencing Program"/>
            <person name="Wegmann U."/>
            <person name="Louis P."/>
            <person name="Goesmann A."/>
            <person name="Henrissat B."/>
            <person name="Duncan S.H."/>
            <person name="Flint H.J."/>
        </authorList>
    </citation>
    <scope>NUCLEOTIDE SEQUENCE</scope>
    <source>
        <strain evidence="2">NBRC 103855</strain>
    </source>
</reference>
<dbReference type="Gene3D" id="3.90.25.10">
    <property type="entry name" value="UDP-galactose 4-epimerase, domain 1"/>
    <property type="match status" value="1"/>
</dbReference>
<evidence type="ECO:0000313" key="2">
    <source>
        <dbReference type="EMBL" id="GLQ09470.1"/>
    </source>
</evidence>